<dbReference type="InterPro" id="IPR011042">
    <property type="entry name" value="6-blade_b-propeller_TolB-like"/>
</dbReference>
<organism evidence="2 3">
    <name type="scientific">Gaoshiqia sediminis</name>
    <dbReference type="NCBI Taxonomy" id="2986998"/>
    <lineage>
        <taxon>Bacteria</taxon>
        <taxon>Pseudomonadati</taxon>
        <taxon>Bacteroidota</taxon>
        <taxon>Bacteroidia</taxon>
        <taxon>Marinilabiliales</taxon>
        <taxon>Prolixibacteraceae</taxon>
        <taxon>Gaoshiqia</taxon>
    </lineage>
</organism>
<reference evidence="2" key="1">
    <citation type="submission" date="2022-10" db="EMBL/GenBank/DDBJ databases">
        <title>Gaoshiqiia sediminis gen. nov., sp. nov., isolated from coastal sediment.</title>
        <authorList>
            <person name="Yu W.X."/>
            <person name="Mu D.S."/>
            <person name="Du J.Z."/>
            <person name="Liang Y.Q."/>
        </authorList>
    </citation>
    <scope>NUCLEOTIDE SEQUENCE</scope>
    <source>
        <strain evidence="2">A06</strain>
    </source>
</reference>
<gene>
    <name evidence="2" type="ORF">N2K84_14860</name>
</gene>
<dbReference type="PANTHER" id="PTHR13833">
    <property type="match status" value="1"/>
</dbReference>
<evidence type="ECO:0000313" key="3">
    <source>
        <dbReference type="Proteomes" id="UP001163821"/>
    </source>
</evidence>
<dbReference type="Gene3D" id="2.120.10.30">
    <property type="entry name" value="TolB, C-terminal domain"/>
    <property type="match status" value="1"/>
</dbReference>
<name>A0AA42CAN4_9BACT</name>
<dbReference type="CDD" id="cd00603">
    <property type="entry name" value="IPT_PCSR"/>
    <property type="match status" value="1"/>
</dbReference>
<accession>A0AA42CAN4</accession>
<protein>
    <submittedName>
        <fullName evidence="2">IPT/TIG domain-containing protein</fullName>
    </submittedName>
</protein>
<dbReference type="SUPFAM" id="SSF81296">
    <property type="entry name" value="E set domains"/>
    <property type="match status" value="1"/>
</dbReference>
<comment type="caution">
    <text evidence="2">The sequence shown here is derived from an EMBL/GenBank/DDBJ whole genome shotgun (WGS) entry which is preliminary data.</text>
</comment>
<dbReference type="SUPFAM" id="SSF63825">
    <property type="entry name" value="YWTD domain"/>
    <property type="match status" value="1"/>
</dbReference>
<dbReference type="InterPro" id="IPR013783">
    <property type="entry name" value="Ig-like_fold"/>
</dbReference>
<sequence>MSPLELGLIGHFDNYEFPEVLNLNYCLNMKNFNIKGRRTIYWMTSLFLALFYMSCSDDGISPSAILINAAPYDPSQPIEITNFTPDSGGLGQRMVIYGKNFGNNPDSIQVYIGGQKAKVIGVQGESIYCLVPRKAFSGAVEIYMGKKQPDQEPLASSEKLFKYQRKTIVSTLVGYKNERDDQGWNPGKFDEATGFAQACIMNYDPLDPKRLFISYDNGPGIYTIDFSDSTVNKVIDGSAVSNQSRLRGVSFTRDGQYMVVGHSQGNVNNPAVSIMSRANGFTDPQVLIRARGNQGVAIHPQDGQLYFCEFQTGTLRRYDIENSQRLGGTLGVTDYEDLFSIQDINWEFYLVCHPTGNYAYIMVLNQHYILRTDYDWENKRFKTPYRVAGEPRVAAYADGVGTSARFNTPYGGVFVKNPDYAGREDEYDFYIADRHNHAVRVLKPDGRVDTFAGRGSSSLDSNPYGYVEGDVRLEARFNQPTGIAYNESEGAFYIADLQNRCIRKIEAE</sequence>
<proteinExistence type="predicted"/>
<evidence type="ECO:0000313" key="2">
    <source>
        <dbReference type="EMBL" id="MCW0484022.1"/>
    </source>
</evidence>
<feature type="domain" description="IPT/TIG" evidence="1">
    <location>
        <begin position="80"/>
        <end position="148"/>
    </location>
</feature>
<dbReference type="Gene3D" id="2.60.40.10">
    <property type="entry name" value="Immunoglobulins"/>
    <property type="match status" value="1"/>
</dbReference>
<dbReference type="EMBL" id="JAPAAF010000027">
    <property type="protein sequence ID" value="MCW0484022.1"/>
    <property type="molecule type" value="Genomic_DNA"/>
</dbReference>
<dbReference type="PANTHER" id="PTHR13833:SF71">
    <property type="entry name" value="NHL DOMAIN-CONTAINING PROTEIN"/>
    <property type="match status" value="1"/>
</dbReference>
<evidence type="ECO:0000259" key="1">
    <source>
        <dbReference type="Pfam" id="PF01833"/>
    </source>
</evidence>
<dbReference type="AlphaFoldDB" id="A0AA42CAN4"/>
<dbReference type="Proteomes" id="UP001163821">
    <property type="component" value="Unassembled WGS sequence"/>
</dbReference>
<dbReference type="InterPro" id="IPR014756">
    <property type="entry name" value="Ig_E-set"/>
</dbReference>
<dbReference type="Pfam" id="PF01833">
    <property type="entry name" value="TIG"/>
    <property type="match status" value="1"/>
</dbReference>
<dbReference type="InterPro" id="IPR002909">
    <property type="entry name" value="IPT_dom"/>
</dbReference>
<keyword evidence="3" id="KW-1185">Reference proteome</keyword>